<dbReference type="PROSITE" id="PS51257">
    <property type="entry name" value="PROKAR_LIPOPROTEIN"/>
    <property type="match status" value="1"/>
</dbReference>
<keyword evidence="1" id="KW-0812">Transmembrane</keyword>
<accession>A0ABR7UQL3</accession>
<dbReference type="InterPro" id="IPR008979">
    <property type="entry name" value="Galactose-bd-like_sf"/>
</dbReference>
<dbReference type="SUPFAM" id="SSF49785">
    <property type="entry name" value="Galactose-binding domain-like"/>
    <property type="match status" value="1"/>
</dbReference>
<sequence length="522" mass="56652">MKKNILYKSIIISFMMIFSLSFFTSCEEGPNFKIEEYPDFTIESFSPMAARPGTQVTINGSNFGELKGAVTVYFNDVATIQADIVSVTDGQIIVIVPANASTGKISVKIWKNIKEFEDSFEFIPGAKITSVDKERVKAGDVVTITGENFGSNVNDVHIFIGTVETEITSVTDTKIQFTVPDTESGNILLNIGGQEVQSIFLLIGDDLLTGKLIGHTGSWGNNSATTIAAAVDGNIDTFVDAPTSSGYVGYDVGSGKQASLTSVRYVPRTSHPQRMIGGEIRGANDPTLIDAVTLYTITQQPATGVYTNVNINTNQNFRYIYYYSPNGSCNIAEIEFYGNLVDATIPAGKYIFEFNDPAATGDWLAITSGSTNVIADGKLKVTFNPAQLGTSASKRRADLAYIVNGTLNGVSKAAWVQSPDYPILAMKIAFTPTGSYKPVSGNIILDIALGANVGNNKYKTDYAAKNVIYYDMSADYAANTSLATRQFKIADIVGDETGYEVDWIRTFKNTTELEAFMTYMKY</sequence>
<protein>
    <recommendedName>
        <fullName evidence="2">IPT/TIG domain-containing protein</fullName>
    </recommendedName>
</protein>
<evidence type="ECO:0000256" key="1">
    <source>
        <dbReference type="SAM" id="Phobius"/>
    </source>
</evidence>
<dbReference type="Gene3D" id="2.60.40.10">
    <property type="entry name" value="Immunoglobulins"/>
    <property type="match status" value="2"/>
</dbReference>
<dbReference type="RefSeq" id="WP_188220322.1">
    <property type="nucleotide sequence ID" value="NZ_NASZ01000008.1"/>
</dbReference>
<evidence type="ECO:0000313" key="4">
    <source>
        <dbReference type="Proteomes" id="UP000661715"/>
    </source>
</evidence>
<feature type="domain" description="IPT/TIG" evidence="2">
    <location>
        <begin position="41"/>
        <end position="110"/>
    </location>
</feature>
<dbReference type="SUPFAM" id="SSF81296">
    <property type="entry name" value="E set domains"/>
    <property type="match status" value="2"/>
</dbReference>
<dbReference type="InterPro" id="IPR002909">
    <property type="entry name" value="IPT_dom"/>
</dbReference>
<reference evidence="3 4" key="1">
    <citation type="journal article" date="2020" name="Microbiol. Res.">
        <title>Flavobacterium pokkalii sp. nov., a novel plant growth promoting native rhizobacteria isolated from pokkali rice grown in coastal saline affected agricultural regions of southern India, Kerala.</title>
        <authorList>
            <person name="Menon R.R."/>
            <person name="Kumari S."/>
            <person name="Viver T."/>
            <person name="Rameshkumar N."/>
        </authorList>
    </citation>
    <scope>NUCLEOTIDE SEQUENCE [LARGE SCALE GENOMIC DNA]</scope>
    <source>
        <strain evidence="3 4">L1I52</strain>
    </source>
</reference>
<name>A0ABR7UQL3_9FLAO</name>
<keyword evidence="1" id="KW-1133">Transmembrane helix</keyword>
<dbReference type="InterPro" id="IPR032502">
    <property type="entry name" value="DUF4979"/>
</dbReference>
<comment type="caution">
    <text evidence="3">The sequence shown here is derived from an EMBL/GenBank/DDBJ whole genome shotgun (WGS) entry which is preliminary data.</text>
</comment>
<dbReference type="Pfam" id="PF01833">
    <property type="entry name" value="TIG"/>
    <property type="match status" value="2"/>
</dbReference>
<dbReference type="InterPro" id="IPR013783">
    <property type="entry name" value="Ig-like_fold"/>
</dbReference>
<keyword evidence="4" id="KW-1185">Reference proteome</keyword>
<gene>
    <name evidence="3" type="ORF">B6A10_07215</name>
</gene>
<dbReference type="Proteomes" id="UP000661715">
    <property type="component" value="Unassembled WGS sequence"/>
</dbReference>
<dbReference type="InterPro" id="IPR014756">
    <property type="entry name" value="Ig_E-set"/>
</dbReference>
<dbReference type="Gene3D" id="2.60.120.260">
    <property type="entry name" value="Galactose-binding domain-like"/>
    <property type="match status" value="1"/>
</dbReference>
<evidence type="ECO:0000259" key="2">
    <source>
        <dbReference type="Pfam" id="PF01833"/>
    </source>
</evidence>
<feature type="transmembrane region" description="Helical" evidence="1">
    <location>
        <begin position="5"/>
        <end position="23"/>
    </location>
</feature>
<dbReference type="Pfam" id="PF16351">
    <property type="entry name" value="DUF4979"/>
    <property type="match status" value="1"/>
</dbReference>
<keyword evidence="1" id="KW-0472">Membrane</keyword>
<evidence type="ECO:0000313" key="3">
    <source>
        <dbReference type="EMBL" id="MBD0724963.1"/>
    </source>
</evidence>
<organism evidence="3 4">
    <name type="scientific">Flavobacterium pokkalii</name>
    <dbReference type="NCBI Taxonomy" id="1940408"/>
    <lineage>
        <taxon>Bacteria</taxon>
        <taxon>Pseudomonadati</taxon>
        <taxon>Bacteroidota</taxon>
        <taxon>Flavobacteriia</taxon>
        <taxon>Flavobacteriales</taxon>
        <taxon>Flavobacteriaceae</taxon>
        <taxon>Flavobacterium</taxon>
    </lineage>
</organism>
<dbReference type="EMBL" id="NASZ01000008">
    <property type="protein sequence ID" value="MBD0724963.1"/>
    <property type="molecule type" value="Genomic_DNA"/>
</dbReference>
<proteinExistence type="predicted"/>
<dbReference type="CDD" id="cd00603">
    <property type="entry name" value="IPT_PCSR"/>
    <property type="match status" value="1"/>
</dbReference>
<feature type="domain" description="IPT/TIG" evidence="2">
    <location>
        <begin position="128"/>
        <end position="195"/>
    </location>
</feature>